<dbReference type="OrthoDB" id="2157530at2759"/>
<name>A0A6G1IIX1_9PLEO</name>
<organism evidence="1 2">
    <name type="scientific">Lentithecium fluviatile CBS 122367</name>
    <dbReference type="NCBI Taxonomy" id="1168545"/>
    <lineage>
        <taxon>Eukaryota</taxon>
        <taxon>Fungi</taxon>
        <taxon>Dikarya</taxon>
        <taxon>Ascomycota</taxon>
        <taxon>Pezizomycotina</taxon>
        <taxon>Dothideomycetes</taxon>
        <taxon>Pleosporomycetidae</taxon>
        <taxon>Pleosporales</taxon>
        <taxon>Massarineae</taxon>
        <taxon>Lentitheciaceae</taxon>
        <taxon>Lentithecium</taxon>
    </lineage>
</organism>
<reference evidence="1" key="1">
    <citation type="journal article" date="2020" name="Stud. Mycol.">
        <title>101 Dothideomycetes genomes: a test case for predicting lifestyles and emergence of pathogens.</title>
        <authorList>
            <person name="Haridas S."/>
            <person name="Albert R."/>
            <person name="Binder M."/>
            <person name="Bloem J."/>
            <person name="Labutti K."/>
            <person name="Salamov A."/>
            <person name="Andreopoulos B."/>
            <person name="Baker S."/>
            <person name="Barry K."/>
            <person name="Bills G."/>
            <person name="Bluhm B."/>
            <person name="Cannon C."/>
            <person name="Castanera R."/>
            <person name="Culley D."/>
            <person name="Daum C."/>
            <person name="Ezra D."/>
            <person name="Gonzalez J."/>
            <person name="Henrissat B."/>
            <person name="Kuo A."/>
            <person name="Liang C."/>
            <person name="Lipzen A."/>
            <person name="Lutzoni F."/>
            <person name="Magnuson J."/>
            <person name="Mondo S."/>
            <person name="Nolan M."/>
            <person name="Ohm R."/>
            <person name="Pangilinan J."/>
            <person name="Park H.-J."/>
            <person name="Ramirez L."/>
            <person name="Alfaro M."/>
            <person name="Sun H."/>
            <person name="Tritt A."/>
            <person name="Yoshinaga Y."/>
            <person name="Zwiers L.-H."/>
            <person name="Turgeon B."/>
            <person name="Goodwin S."/>
            <person name="Spatafora J."/>
            <person name="Crous P."/>
            <person name="Grigoriev I."/>
        </authorList>
    </citation>
    <scope>NUCLEOTIDE SEQUENCE</scope>
    <source>
        <strain evidence="1">CBS 122367</strain>
    </source>
</reference>
<gene>
    <name evidence="1" type="ORF">K458DRAFT_318145</name>
</gene>
<evidence type="ECO:0000313" key="1">
    <source>
        <dbReference type="EMBL" id="KAF2677930.1"/>
    </source>
</evidence>
<dbReference type="AlphaFoldDB" id="A0A6G1IIX1"/>
<dbReference type="EMBL" id="MU005616">
    <property type="protein sequence ID" value="KAF2677930.1"/>
    <property type="molecule type" value="Genomic_DNA"/>
</dbReference>
<protein>
    <recommendedName>
        <fullName evidence="3">Heterokaryon incompatibility domain-containing protein</fullName>
    </recommendedName>
</protein>
<keyword evidence="2" id="KW-1185">Reference proteome</keyword>
<feature type="non-terminal residue" evidence="1">
    <location>
        <position position="1"/>
    </location>
</feature>
<sequence>YQKFFRRSWFHRQWVIQEVVLAKDVQILCGQHQMSFSNFVTGHLLHRRTRFYGRTQFLRSYVATHDD</sequence>
<evidence type="ECO:0000313" key="2">
    <source>
        <dbReference type="Proteomes" id="UP000799291"/>
    </source>
</evidence>
<evidence type="ECO:0008006" key="3">
    <source>
        <dbReference type="Google" id="ProtNLM"/>
    </source>
</evidence>
<dbReference type="Proteomes" id="UP000799291">
    <property type="component" value="Unassembled WGS sequence"/>
</dbReference>
<proteinExistence type="predicted"/>
<accession>A0A6G1IIX1</accession>